<name>A0AAD7EMK9_9AGAR</name>
<dbReference type="InterPro" id="IPR011011">
    <property type="entry name" value="Znf_FYVE_PHD"/>
</dbReference>
<proteinExistence type="predicted"/>
<sequence length="1495" mass="166736">MPQPPNWNINPMGYFPFAGAVPPNNWHSNLPQLHPGFRSVPQPIFAPPPYPPPGYSGSIQGTSSVAPAAPNLEGSYVASESRSIAKLQTLHDHSESSSFDWPTGHVRREVVKGEEDHKWKHNKWAWRSNGTVQHEGHAAELRICLGVFRCEGCGRFTRPKTQAASRQKQLENGCTSRTCSLEAPLVHDRCEARSLHYKVERGGETILVWEHFGDHSTHERPPGGGLSKVQEDQIDLQVIRKQEANVHQLRTGDSGPGSVPLADISPGLANARAARYAVGKSQDRLGITASSLKGGLATISAIGDLQKRLPTPFIRASSLSGPVFINLQTPFMDEIIKESVESWILDLTNGPTAARHGFVIDGDLTFFQMGTLLATCAYSMTSNEWTPVLYSWINHQDTAHHRPHFAHIFESVIKHAGSRFNRKMLLCVMDFSAAQRAAHAEEYADAIIAITPGFSQLSAEAQKAERKHLVREAEKGEVGCDTHFWRSADRIKKTHSVVPPNLASTFENSLRELLSPRTTSDRFDEVVRLLKITFPAAKNWFAWWERGPIASMIFPAKSAVDPEVAAKVPSTSNPIEHQHSLLHHAVGKDQELVPGMEKIFLHVREMEKKYLAIKDGHFNAAEPRNRRVPKQRALQENDGRAPDTIAALAAADFQFNTAGSTPSANLPTGPSAAHFLKSYKWDAPNSCFFDNVMEIWYRAFSRWPDQKRALFLSWLPPRSALADFFYHFQHRLRWIASASPDDLDGVRELGLGQAKARYAIFTRWKLYSNPAAYGSSIVWIPHAIRDCDPCDDVQLTFGVGHFLSGTCSAKHSCSIAVGGIQTVLSIDPFDLRVARAKYGSAVTLTEYFSTATPRIDETVVHSFPAPDCEEPDCLGESSPLVFETIETVWPKILHIDPYTGTQDPLLHTKVFTIDDGQGGLIVYELIGTISHDAEKLHWTSKFLIDDITFSYDDLARGGSLVAQGPGDVIIEPDRTAVLWVYHRSTDIMESQKKLLEIETTYEVALQQDLKRPKTPPIVVDTPSPEPPESSDTVNKMIIDSISSPATNAPPQSQDLFFTPDQSPAPTLTGEVSFAETNSQTLCPLWCHGYGAQDPEGDGIFEEVQCERCRNWSHMECLPSGVDWGAKDVRFVCKYCIAKNPLGEFLWRGKDLMVPDPNVPDWKAPATRWYPATFIERHKNAAPHNEYEFRWYECTDGIIYDSKSSILPPLFLRRFTRSRKFCEEIAEVDLTAKQIGKVRLPFYMLPDHPDHKNPELEEIFEAAIPQVAKILVDFDPGHPVIGNFKEYVKSVKATERRRGVSDWMRTFGLAPTPEMEVVLSSPLTSLLDYGLLSDIPESERQERVLGVGAVLLQLLAVQNELREPLNLNGDILDDLITERVVSCLSDGPRALAVMFGAIPLRKGTTGEVTAQMLRFNKAHTIYDPEFRPPTFRREDPSIFTPTTAIPVILALKRKGSEDIEGEKSAKKVKRSKNPGTAASKKKYGIETRQLPVVYNA</sequence>
<evidence type="ECO:0000313" key="2">
    <source>
        <dbReference type="EMBL" id="KAJ7339037.1"/>
    </source>
</evidence>
<feature type="region of interest" description="Disordered" evidence="1">
    <location>
        <begin position="1457"/>
        <end position="1481"/>
    </location>
</feature>
<comment type="caution">
    <text evidence="2">The sequence shown here is derived from an EMBL/GenBank/DDBJ whole genome shotgun (WGS) entry which is preliminary data.</text>
</comment>
<accession>A0AAD7EMK9</accession>
<evidence type="ECO:0008006" key="4">
    <source>
        <dbReference type="Google" id="ProtNLM"/>
    </source>
</evidence>
<organism evidence="2 3">
    <name type="scientific">Mycena albidolilacea</name>
    <dbReference type="NCBI Taxonomy" id="1033008"/>
    <lineage>
        <taxon>Eukaryota</taxon>
        <taxon>Fungi</taxon>
        <taxon>Dikarya</taxon>
        <taxon>Basidiomycota</taxon>
        <taxon>Agaricomycotina</taxon>
        <taxon>Agaricomycetes</taxon>
        <taxon>Agaricomycetidae</taxon>
        <taxon>Agaricales</taxon>
        <taxon>Marasmiineae</taxon>
        <taxon>Mycenaceae</taxon>
        <taxon>Mycena</taxon>
    </lineage>
</organism>
<dbReference type="SUPFAM" id="SSF57903">
    <property type="entry name" value="FYVE/PHD zinc finger"/>
    <property type="match status" value="1"/>
</dbReference>
<evidence type="ECO:0000313" key="3">
    <source>
        <dbReference type="Proteomes" id="UP001218218"/>
    </source>
</evidence>
<keyword evidence="3" id="KW-1185">Reference proteome</keyword>
<dbReference type="Proteomes" id="UP001218218">
    <property type="component" value="Unassembled WGS sequence"/>
</dbReference>
<protein>
    <recommendedName>
        <fullName evidence="4">Zinc finger PHD-type domain-containing protein</fullName>
    </recommendedName>
</protein>
<evidence type="ECO:0000256" key="1">
    <source>
        <dbReference type="SAM" id="MobiDB-lite"/>
    </source>
</evidence>
<dbReference type="EMBL" id="JARIHO010000028">
    <property type="protein sequence ID" value="KAJ7339037.1"/>
    <property type="molecule type" value="Genomic_DNA"/>
</dbReference>
<reference evidence="2" key="1">
    <citation type="submission" date="2023-03" db="EMBL/GenBank/DDBJ databases">
        <title>Massive genome expansion in bonnet fungi (Mycena s.s.) driven by repeated elements and novel gene families across ecological guilds.</title>
        <authorList>
            <consortium name="Lawrence Berkeley National Laboratory"/>
            <person name="Harder C.B."/>
            <person name="Miyauchi S."/>
            <person name="Viragh M."/>
            <person name="Kuo A."/>
            <person name="Thoen E."/>
            <person name="Andreopoulos B."/>
            <person name="Lu D."/>
            <person name="Skrede I."/>
            <person name="Drula E."/>
            <person name="Henrissat B."/>
            <person name="Morin E."/>
            <person name="Kohler A."/>
            <person name="Barry K."/>
            <person name="LaButti K."/>
            <person name="Morin E."/>
            <person name="Salamov A."/>
            <person name="Lipzen A."/>
            <person name="Mereny Z."/>
            <person name="Hegedus B."/>
            <person name="Baldrian P."/>
            <person name="Stursova M."/>
            <person name="Weitz H."/>
            <person name="Taylor A."/>
            <person name="Grigoriev I.V."/>
            <person name="Nagy L.G."/>
            <person name="Martin F."/>
            <person name="Kauserud H."/>
        </authorList>
    </citation>
    <scope>NUCLEOTIDE SEQUENCE</scope>
    <source>
        <strain evidence="2">CBHHK002</strain>
    </source>
</reference>
<gene>
    <name evidence="2" type="ORF">DFH08DRAFT_964088</name>
</gene>